<protein>
    <submittedName>
        <fullName evidence="3">Uncharacterized protein</fullName>
    </submittedName>
</protein>
<feature type="transmembrane region" description="Helical" evidence="2">
    <location>
        <begin position="177"/>
        <end position="194"/>
    </location>
</feature>
<dbReference type="Proteomes" id="UP000031668">
    <property type="component" value="Unassembled WGS sequence"/>
</dbReference>
<name>A0A0C2JJH4_THEKT</name>
<comment type="caution">
    <text evidence="3">The sequence shown here is derived from an EMBL/GenBank/DDBJ whole genome shotgun (WGS) entry which is preliminary data.</text>
</comment>
<evidence type="ECO:0000256" key="1">
    <source>
        <dbReference type="SAM" id="MobiDB-lite"/>
    </source>
</evidence>
<keyword evidence="2" id="KW-0812">Transmembrane</keyword>
<reference evidence="3 4" key="1">
    <citation type="journal article" date="2014" name="Genome Biol. Evol.">
        <title>The genome of the myxosporean Thelohanellus kitauei shows adaptations to nutrient acquisition within its fish host.</title>
        <authorList>
            <person name="Yang Y."/>
            <person name="Xiong J."/>
            <person name="Zhou Z."/>
            <person name="Huo F."/>
            <person name="Miao W."/>
            <person name="Ran C."/>
            <person name="Liu Y."/>
            <person name="Zhang J."/>
            <person name="Feng J."/>
            <person name="Wang M."/>
            <person name="Wang M."/>
            <person name="Wang L."/>
            <person name="Yao B."/>
        </authorList>
    </citation>
    <scope>NUCLEOTIDE SEQUENCE [LARGE SCALE GENOMIC DNA]</scope>
    <source>
        <strain evidence="3">Wuqing</strain>
    </source>
</reference>
<accession>A0A0C2JJH4</accession>
<keyword evidence="2" id="KW-0472">Membrane</keyword>
<evidence type="ECO:0000313" key="4">
    <source>
        <dbReference type="Proteomes" id="UP000031668"/>
    </source>
</evidence>
<evidence type="ECO:0000256" key="2">
    <source>
        <dbReference type="SAM" id="Phobius"/>
    </source>
</evidence>
<dbReference type="AlphaFoldDB" id="A0A0C2JJH4"/>
<dbReference type="EMBL" id="JWZT01002382">
    <property type="protein sequence ID" value="KII69543.1"/>
    <property type="molecule type" value="Genomic_DNA"/>
</dbReference>
<proteinExistence type="predicted"/>
<feature type="region of interest" description="Disordered" evidence="1">
    <location>
        <begin position="130"/>
        <end position="150"/>
    </location>
</feature>
<evidence type="ECO:0000313" key="3">
    <source>
        <dbReference type="EMBL" id="KII69543.1"/>
    </source>
</evidence>
<organism evidence="3 4">
    <name type="scientific">Thelohanellus kitauei</name>
    <name type="common">Myxosporean</name>
    <dbReference type="NCBI Taxonomy" id="669202"/>
    <lineage>
        <taxon>Eukaryota</taxon>
        <taxon>Metazoa</taxon>
        <taxon>Cnidaria</taxon>
        <taxon>Myxozoa</taxon>
        <taxon>Myxosporea</taxon>
        <taxon>Bivalvulida</taxon>
        <taxon>Platysporina</taxon>
        <taxon>Myxobolidae</taxon>
        <taxon>Thelohanellus</taxon>
    </lineage>
</organism>
<gene>
    <name evidence="3" type="ORF">RF11_00423</name>
</gene>
<keyword evidence="2" id="KW-1133">Transmembrane helix</keyword>
<sequence>MLRLESKTKKSWWEIKCQYYDYGAYIEIDRCRLYVLSNTESSFPIANFSIAYTFSIQKNTKCVISYHYINFEIDGNIHKYIKFDVEYISIEFQRYKKTCTFNDERVNVKAYFQKTGYVHPCKIECGKYSTRPQTSGHQDNHKGPETDDPMNSNQFYNKIQSFMEGLKKFLINWKIELGIFILIAVIICAIIYRIKKRPQRSINSENVQLES</sequence>
<keyword evidence="4" id="KW-1185">Reference proteome</keyword>